<dbReference type="GO" id="GO:0044550">
    <property type="term" value="P:secondary metabolite biosynthetic process"/>
    <property type="evidence" value="ECO:0007669"/>
    <property type="project" value="TreeGrafter"/>
</dbReference>
<keyword evidence="6" id="KW-0472">Membrane</keyword>
<sequence length="414" mass="45357">MSASGDTKRIRVAIIGGGITGVILALGLQKRGIDYILYERASAFTESGAGIGFSPNAERALPVVDPEVYRVYKQVAPTTDGEEFFQWVDGYKSNELAARLSIGVDSFQGGRRSDFLEAWSTLVGENKVKFGKSIVSATQNDNGEITLEFADGTTEKADIAVVPMDKARAVLGEERTIGNGTTLNRLMYIGPGAHIITYPVAKGEFLNILLVMSDPNPWSTSDGKHTAPGSKADAIRALEDWHPFVRAIIDILPDELQKWAIFDMFEHPAPRYNLGRMAIAGDAAHAAGPHLGSGAGFGIEDALVLASLLEAVNTTLESQTNKTKVELCQAALVAYNNVRYDRTQWLVGASRKTCALFHWEDPEVGGDFEKFQLEVSKLFHQIWDNDILEMVRGALANFDEVLDEKPRENIWLPN</sequence>
<dbReference type="InterPro" id="IPR002938">
    <property type="entry name" value="FAD-bd"/>
</dbReference>
<comment type="similarity">
    <text evidence="2">Belongs to the paxM FAD-dependent monooxygenase family.</text>
</comment>
<reference evidence="8 9" key="1">
    <citation type="journal article" date="2024" name="Front Chem Biol">
        <title>Unveiling the potential of Daldinia eschscholtzii MFLUCC 19-0629 through bioactivity and bioinformatics studies for enhanced sustainable agriculture production.</title>
        <authorList>
            <person name="Brooks S."/>
            <person name="Weaver J.A."/>
            <person name="Klomchit A."/>
            <person name="Alharthi S.A."/>
            <person name="Onlamun T."/>
            <person name="Nurani R."/>
            <person name="Vong T.K."/>
            <person name="Alberti F."/>
            <person name="Greco C."/>
        </authorList>
    </citation>
    <scope>NUCLEOTIDE SEQUENCE [LARGE SCALE GENOMIC DNA]</scope>
    <source>
        <strain evidence="8">MFLUCC 19-0629</strain>
    </source>
</reference>
<dbReference type="InterPro" id="IPR051104">
    <property type="entry name" value="FAD_monoxygenase"/>
</dbReference>
<dbReference type="GO" id="GO:0071949">
    <property type="term" value="F:FAD binding"/>
    <property type="evidence" value="ECO:0007669"/>
    <property type="project" value="InterPro"/>
</dbReference>
<evidence type="ECO:0000259" key="7">
    <source>
        <dbReference type="Pfam" id="PF01494"/>
    </source>
</evidence>
<dbReference type="Pfam" id="PF01494">
    <property type="entry name" value="FAD_binding_3"/>
    <property type="match status" value="1"/>
</dbReference>
<keyword evidence="5" id="KW-0560">Oxidoreductase</keyword>
<dbReference type="Gene3D" id="3.50.50.60">
    <property type="entry name" value="FAD/NAD(P)-binding domain"/>
    <property type="match status" value="1"/>
</dbReference>
<feature type="domain" description="FAD-binding" evidence="7">
    <location>
        <begin position="249"/>
        <end position="313"/>
    </location>
</feature>
<proteinExistence type="inferred from homology"/>
<keyword evidence="9" id="KW-1185">Reference proteome</keyword>
<dbReference type="EMBL" id="JBANMG010000002">
    <property type="protein sequence ID" value="KAK6956094.1"/>
    <property type="molecule type" value="Genomic_DNA"/>
</dbReference>
<evidence type="ECO:0000256" key="3">
    <source>
        <dbReference type="ARBA" id="ARBA00022630"/>
    </source>
</evidence>
<keyword evidence="3" id="KW-0285">Flavoprotein</keyword>
<evidence type="ECO:0000256" key="2">
    <source>
        <dbReference type="ARBA" id="ARBA00007992"/>
    </source>
</evidence>
<evidence type="ECO:0000256" key="4">
    <source>
        <dbReference type="ARBA" id="ARBA00022827"/>
    </source>
</evidence>
<dbReference type="PRINTS" id="PR00420">
    <property type="entry name" value="RNGMNOXGNASE"/>
</dbReference>
<evidence type="ECO:0000313" key="8">
    <source>
        <dbReference type="EMBL" id="KAK6956094.1"/>
    </source>
</evidence>
<keyword evidence="6" id="KW-1133">Transmembrane helix</keyword>
<protein>
    <recommendedName>
        <fullName evidence="7">FAD-binding domain-containing protein</fullName>
    </recommendedName>
</protein>
<keyword evidence="6" id="KW-0812">Transmembrane</keyword>
<comment type="pathway">
    <text evidence="1">Secondary metabolite biosynthesis.</text>
</comment>
<dbReference type="PANTHER" id="PTHR46720">
    <property type="entry name" value="HYDROXYLASE, PUTATIVE (AFU_ORTHOLOGUE AFUA_3G01460)-RELATED"/>
    <property type="match status" value="1"/>
</dbReference>
<dbReference type="PANTHER" id="PTHR46720:SF3">
    <property type="entry name" value="FAD-BINDING DOMAIN-CONTAINING PROTEIN-RELATED"/>
    <property type="match status" value="1"/>
</dbReference>
<keyword evidence="4" id="KW-0274">FAD</keyword>
<accession>A0AAX6MUC1</accession>
<dbReference type="AlphaFoldDB" id="A0AAX6MUC1"/>
<dbReference type="Proteomes" id="UP001369815">
    <property type="component" value="Unassembled WGS sequence"/>
</dbReference>
<dbReference type="InterPro" id="IPR036188">
    <property type="entry name" value="FAD/NAD-bd_sf"/>
</dbReference>
<feature type="transmembrane region" description="Helical" evidence="6">
    <location>
        <begin position="12"/>
        <end position="28"/>
    </location>
</feature>
<evidence type="ECO:0000256" key="1">
    <source>
        <dbReference type="ARBA" id="ARBA00005179"/>
    </source>
</evidence>
<gene>
    <name evidence="8" type="ORF">Daesc_001364</name>
</gene>
<name>A0AAX6MUC1_9PEZI</name>
<dbReference type="GO" id="GO:0016491">
    <property type="term" value="F:oxidoreductase activity"/>
    <property type="evidence" value="ECO:0007669"/>
    <property type="project" value="UniProtKB-KW"/>
</dbReference>
<dbReference type="SUPFAM" id="SSF54373">
    <property type="entry name" value="FAD-linked reductases, C-terminal domain"/>
    <property type="match status" value="1"/>
</dbReference>
<evidence type="ECO:0000256" key="6">
    <source>
        <dbReference type="SAM" id="Phobius"/>
    </source>
</evidence>
<dbReference type="SUPFAM" id="SSF51905">
    <property type="entry name" value="FAD/NAD(P)-binding domain"/>
    <property type="match status" value="1"/>
</dbReference>
<comment type="caution">
    <text evidence="8">The sequence shown here is derived from an EMBL/GenBank/DDBJ whole genome shotgun (WGS) entry which is preliminary data.</text>
</comment>
<evidence type="ECO:0000256" key="5">
    <source>
        <dbReference type="ARBA" id="ARBA00023002"/>
    </source>
</evidence>
<organism evidence="8 9">
    <name type="scientific">Daldinia eschscholtzii</name>
    <dbReference type="NCBI Taxonomy" id="292717"/>
    <lineage>
        <taxon>Eukaryota</taxon>
        <taxon>Fungi</taxon>
        <taxon>Dikarya</taxon>
        <taxon>Ascomycota</taxon>
        <taxon>Pezizomycotina</taxon>
        <taxon>Sordariomycetes</taxon>
        <taxon>Xylariomycetidae</taxon>
        <taxon>Xylariales</taxon>
        <taxon>Hypoxylaceae</taxon>
        <taxon>Daldinia</taxon>
    </lineage>
</organism>
<evidence type="ECO:0000313" key="9">
    <source>
        <dbReference type="Proteomes" id="UP001369815"/>
    </source>
</evidence>